<comment type="caution">
    <text evidence="1">The sequence shown here is derived from an EMBL/GenBank/DDBJ whole genome shotgun (WGS) entry which is preliminary data.</text>
</comment>
<protein>
    <submittedName>
        <fullName evidence="1">Uncharacterized protein</fullName>
    </submittedName>
</protein>
<dbReference type="AlphaFoldDB" id="A0A396J2M7"/>
<name>A0A396J2M7_MEDTR</name>
<accession>A0A396J2M7</accession>
<dbReference type="Proteomes" id="UP000265566">
    <property type="component" value="Chromosome 3"/>
</dbReference>
<reference evidence="1" key="1">
    <citation type="journal article" date="2018" name="Nat. Plants">
        <title>Whole-genome landscape of Medicago truncatula symbiotic genes.</title>
        <authorList>
            <person name="Pecrix Y."/>
            <person name="Gamas P."/>
            <person name="Carrere S."/>
        </authorList>
    </citation>
    <scope>NUCLEOTIDE SEQUENCE</scope>
    <source>
        <tissue evidence="1">Leaves</tissue>
    </source>
</reference>
<dbReference type="Gramene" id="rna19264">
    <property type="protein sequence ID" value="RHN70655.1"/>
    <property type="gene ID" value="gene19264"/>
</dbReference>
<evidence type="ECO:0000313" key="1">
    <source>
        <dbReference type="EMBL" id="RHN70655.1"/>
    </source>
</evidence>
<sequence length="48" mass="5392">MFHPLNFFGDHGGSSEVYYGCKSSPFPKKLRSSSWLSMSLTHGTLKLQ</sequence>
<dbReference type="EMBL" id="PSQE01000003">
    <property type="protein sequence ID" value="RHN70655.1"/>
    <property type="molecule type" value="Genomic_DNA"/>
</dbReference>
<organism evidence="1">
    <name type="scientific">Medicago truncatula</name>
    <name type="common">Barrel medic</name>
    <name type="synonym">Medicago tribuloides</name>
    <dbReference type="NCBI Taxonomy" id="3880"/>
    <lineage>
        <taxon>Eukaryota</taxon>
        <taxon>Viridiplantae</taxon>
        <taxon>Streptophyta</taxon>
        <taxon>Embryophyta</taxon>
        <taxon>Tracheophyta</taxon>
        <taxon>Spermatophyta</taxon>
        <taxon>Magnoliopsida</taxon>
        <taxon>eudicotyledons</taxon>
        <taxon>Gunneridae</taxon>
        <taxon>Pentapetalae</taxon>
        <taxon>rosids</taxon>
        <taxon>fabids</taxon>
        <taxon>Fabales</taxon>
        <taxon>Fabaceae</taxon>
        <taxon>Papilionoideae</taxon>
        <taxon>50 kb inversion clade</taxon>
        <taxon>NPAAA clade</taxon>
        <taxon>Hologalegina</taxon>
        <taxon>IRL clade</taxon>
        <taxon>Trifolieae</taxon>
        <taxon>Medicago</taxon>
    </lineage>
</organism>
<proteinExistence type="predicted"/>
<gene>
    <name evidence="1" type="ORF">MtrunA17_Chr3g0137911</name>
</gene>